<feature type="domain" description="CN hydrolase" evidence="2">
    <location>
        <begin position="1"/>
        <end position="254"/>
    </location>
</feature>
<dbReference type="PANTHER" id="PTHR23088:SF27">
    <property type="entry name" value="DEAMINATED GLUTATHIONE AMIDASE"/>
    <property type="match status" value="1"/>
</dbReference>
<evidence type="ECO:0000259" key="2">
    <source>
        <dbReference type="PROSITE" id="PS50263"/>
    </source>
</evidence>
<dbReference type="PROSITE" id="PS50263">
    <property type="entry name" value="CN_HYDROLASE"/>
    <property type="match status" value="1"/>
</dbReference>
<protein>
    <submittedName>
        <fullName evidence="3">Carbon-nitrogen hydrolase family protein</fullName>
    </submittedName>
</protein>
<dbReference type="GO" id="GO:0016787">
    <property type="term" value="F:hydrolase activity"/>
    <property type="evidence" value="ECO:0007669"/>
    <property type="project" value="UniProtKB-KW"/>
</dbReference>
<name>A0ABD4TSN1_9CORY</name>
<dbReference type="InterPro" id="IPR036526">
    <property type="entry name" value="C-N_Hydrolase_sf"/>
</dbReference>
<dbReference type="EMBL" id="JAGPYW010000005">
    <property type="protein sequence ID" value="MCQ4614341.1"/>
    <property type="molecule type" value="Genomic_DNA"/>
</dbReference>
<comment type="similarity">
    <text evidence="1">Belongs to the carbon-nitrogen hydrolase superfamily. NIT1/NIT2 family.</text>
</comment>
<organism evidence="3 4">
    <name type="scientific">Corynebacterium pseudogenitalium</name>
    <dbReference type="NCBI Taxonomy" id="38303"/>
    <lineage>
        <taxon>Bacteria</taxon>
        <taxon>Bacillati</taxon>
        <taxon>Actinomycetota</taxon>
        <taxon>Actinomycetes</taxon>
        <taxon>Mycobacteriales</taxon>
        <taxon>Corynebacteriaceae</taxon>
        <taxon>Corynebacterium</taxon>
    </lineage>
</organism>
<proteinExistence type="inferred from homology"/>
<evidence type="ECO:0000313" key="3">
    <source>
        <dbReference type="EMBL" id="MCQ4614341.1"/>
    </source>
</evidence>
<evidence type="ECO:0000313" key="4">
    <source>
        <dbReference type="Proteomes" id="UP001205080"/>
    </source>
</evidence>
<gene>
    <name evidence="3" type="ORF">KBX22_06290</name>
</gene>
<keyword evidence="3" id="KW-0378">Hydrolase</keyword>
<dbReference type="CDD" id="cd07581">
    <property type="entry name" value="nitrilase_3"/>
    <property type="match status" value="1"/>
</dbReference>
<dbReference type="Gene3D" id="3.60.110.10">
    <property type="entry name" value="Carbon-nitrogen hydrolase"/>
    <property type="match status" value="1"/>
</dbReference>
<dbReference type="SUPFAM" id="SSF56317">
    <property type="entry name" value="Carbon-nitrogen hydrolase"/>
    <property type="match status" value="1"/>
</dbReference>
<dbReference type="PANTHER" id="PTHR23088">
    <property type="entry name" value="NITRILASE-RELATED"/>
    <property type="match status" value="1"/>
</dbReference>
<evidence type="ECO:0000256" key="1">
    <source>
        <dbReference type="ARBA" id="ARBA00010613"/>
    </source>
</evidence>
<reference evidence="3 4" key="1">
    <citation type="submission" date="2021-04" db="EMBL/GenBank/DDBJ databases">
        <title>Corynebacterium genitalium sp. nov. and Corynebacterium genitalium sp. nov., two new species of the genus Corynebacterium.</title>
        <authorList>
            <person name="Jaen-Luchoro D."/>
            <person name="Pinyeiro-Iglesias B."/>
            <person name="Al-Shaer S."/>
            <person name="Karlsson R."/>
            <person name="Gonzales-Siles L."/>
            <person name="Cardew S."/>
            <person name="Jensie-Markopolous S."/>
            <person name="Ohlen M."/>
            <person name="Inganas E."/>
            <person name="Moore E.R.B."/>
        </authorList>
    </citation>
    <scope>NUCLEOTIDE SEQUENCE [LARGE SCALE GENOMIC DNA]</scope>
    <source>
        <strain evidence="3 4">CCUG 55013</strain>
    </source>
</reference>
<dbReference type="Pfam" id="PF00795">
    <property type="entry name" value="CN_hydrolase"/>
    <property type="match status" value="1"/>
</dbReference>
<dbReference type="Proteomes" id="UP001205080">
    <property type="component" value="Unassembled WGS sequence"/>
</dbReference>
<dbReference type="RefSeq" id="WP_256000816.1">
    <property type="nucleotide sequence ID" value="NZ_JAGPYW010000005.1"/>
</dbReference>
<dbReference type="InterPro" id="IPR003010">
    <property type="entry name" value="C-N_Hydrolase"/>
</dbReference>
<sequence>MRIALAQFTSGPDKMRNLSRIEPQVREAARRGATLIVLPEAASHAFGAGRLDYQAEDTDGPFTQGLFSLAKELGVAIVAGSFRPADTVGSINRVYNTTLILDGHSDTPRILTYDKVHLYDAHSYHESRTVKAGDTLLTFRHGDATIGVATCFDIRFPEQFKALAAMGAHVIVVPTSWADGPGKLEEWRLLTRARALDSGAFIAAAGQSRPNHETEAGEKSGPTGIGFSTVVAPDGHRIVEAGYGPELLDADIDIAQVAAVQEDVPLIRLSETGPLRQSRM</sequence>
<dbReference type="AlphaFoldDB" id="A0ABD4TSN1"/>
<accession>A0ABD4TSN1</accession>
<comment type="caution">
    <text evidence="3">The sequence shown here is derived from an EMBL/GenBank/DDBJ whole genome shotgun (WGS) entry which is preliminary data.</text>
</comment>